<dbReference type="InterPro" id="IPR036704">
    <property type="entry name" value="RraA/RraA-like_sf"/>
</dbReference>
<dbReference type="GO" id="GO:0008428">
    <property type="term" value="F:ribonuclease inhibitor activity"/>
    <property type="evidence" value="ECO:0007669"/>
    <property type="project" value="InterPro"/>
</dbReference>
<dbReference type="PANTHER" id="PTHR33254:SF4">
    <property type="entry name" value="4-HYDROXY-4-METHYL-2-OXOGLUTARATE ALDOLASE 3-RELATED"/>
    <property type="match status" value="1"/>
</dbReference>
<dbReference type="SUPFAM" id="SSF89562">
    <property type="entry name" value="RraA-like"/>
    <property type="match status" value="1"/>
</dbReference>
<dbReference type="Proteomes" id="UP000623129">
    <property type="component" value="Unassembled WGS sequence"/>
</dbReference>
<evidence type="ECO:0000256" key="3">
    <source>
        <dbReference type="ARBA" id="ARBA00011233"/>
    </source>
</evidence>
<evidence type="ECO:0000256" key="4">
    <source>
        <dbReference type="ARBA" id="ARBA00022723"/>
    </source>
</evidence>
<proteinExistence type="inferred from homology"/>
<dbReference type="EC" id="4.1.3.17" evidence="9"/>
<keyword evidence="8" id="KW-0460">Magnesium</keyword>
<feature type="binding site" evidence="8">
    <location>
        <position position="104"/>
    </location>
    <ligand>
        <name>Mg(2+)</name>
        <dbReference type="ChEBI" id="CHEBI:18420"/>
    </ligand>
</feature>
<dbReference type="InterPro" id="IPR010203">
    <property type="entry name" value="RraA"/>
</dbReference>
<dbReference type="AlphaFoldDB" id="A0A833V009"/>
<feature type="binding site" evidence="8">
    <location>
        <begin position="81"/>
        <end position="84"/>
    </location>
    <ligand>
        <name>substrate</name>
    </ligand>
</feature>
<dbReference type="GO" id="GO:0047443">
    <property type="term" value="F:4-hydroxy-4-methyl-2-oxoglutarate aldolase activity"/>
    <property type="evidence" value="ECO:0007669"/>
    <property type="project" value="UniProtKB-EC"/>
</dbReference>
<accession>A0A833V009</accession>
<evidence type="ECO:0000256" key="5">
    <source>
        <dbReference type="ARBA" id="ARBA00023239"/>
    </source>
</evidence>
<dbReference type="EMBL" id="SWLB01000027">
    <property type="protein sequence ID" value="KAF3321431.1"/>
    <property type="molecule type" value="Genomic_DNA"/>
</dbReference>
<gene>
    <name evidence="10" type="ORF">FCM35_KLT14684</name>
</gene>
<evidence type="ECO:0000256" key="7">
    <source>
        <dbReference type="ARBA" id="ARBA00047973"/>
    </source>
</evidence>
<keyword evidence="5 9" id="KW-0456">Lyase</keyword>
<dbReference type="EC" id="4.1.1.112" evidence="9"/>
<sequence>MTSTATAELCDTNQRLVKSGEVRVLEPIFKIYGHSHIFSGPVVTLKVFEDNVIVREVLETKGEGRVLVIDGGGSQRCALLGGNLAQLAHNMSWAGIIVNGCVRDVDEINITDIGVRAIGSNPLKSNKRGIGEKNIPVSMGGTLIFPGEWLYADSDGVIISKNELTV</sequence>
<comment type="catalytic activity">
    <reaction evidence="7 9">
        <text>oxaloacetate + H(+) = pyruvate + CO2</text>
        <dbReference type="Rhea" id="RHEA:15641"/>
        <dbReference type="ChEBI" id="CHEBI:15361"/>
        <dbReference type="ChEBI" id="CHEBI:15378"/>
        <dbReference type="ChEBI" id="CHEBI:16452"/>
        <dbReference type="ChEBI" id="CHEBI:16526"/>
        <dbReference type="EC" id="4.1.1.112"/>
    </reaction>
</comment>
<comment type="similarity">
    <text evidence="2 9">Belongs to the class II aldolase/RraA-like family.</text>
</comment>
<dbReference type="CDD" id="cd16841">
    <property type="entry name" value="RraA_family"/>
    <property type="match status" value="1"/>
</dbReference>
<feature type="binding site" evidence="8">
    <location>
        <position position="103"/>
    </location>
    <ligand>
        <name>substrate</name>
    </ligand>
</feature>
<dbReference type="GO" id="GO:0051252">
    <property type="term" value="P:regulation of RNA metabolic process"/>
    <property type="evidence" value="ECO:0007669"/>
    <property type="project" value="InterPro"/>
</dbReference>
<dbReference type="OrthoDB" id="1476984at2759"/>
<dbReference type="PANTHER" id="PTHR33254">
    <property type="entry name" value="4-HYDROXY-4-METHYL-2-OXOGLUTARATE ALDOLASE 3-RELATED"/>
    <property type="match status" value="1"/>
</dbReference>
<evidence type="ECO:0000256" key="2">
    <source>
        <dbReference type="ARBA" id="ARBA00008621"/>
    </source>
</evidence>
<evidence type="ECO:0000256" key="8">
    <source>
        <dbReference type="PIRSR" id="PIRSR605493-1"/>
    </source>
</evidence>
<comment type="cofactor">
    <cofactor evidence="8">
        <name>Mg(2+)</name>
        <dbReference type="ChEBI" id="CHEBI:18420"/>
    </cofactor>
</comment>
<name>A0A833V009_9POAL</name>
<dbReference type="Pfam" id="PF03737">
    <property type="entry name" value="RraA-like"/>
    <property type="match status" value="1"/>
</dbReference>
<reference evidence="10" key="1">
    <citation type="submission" date="2020-01" db="EMBL/GenBank/DDBJ databases">
        <title>Genome sequence of Kobresia littledalei, the first chromosome-level genome in the family Cyperaceae.</title>
        <authorList>
            <person name="Qu G."/>
        </authorList>
    </citation>
    <scope>NUCLEOTIDE SEQUENCE</scope>
    <source>
        <strain evidence="10">C.B.Clarke</strain>
        <tissue evidence="10">Leaf</tissue>
    </source>
</reference>
<comment type="subunit">
    <text evidence="3 9">Homotrimer.</text>
</comment>
<dbReference type="Gene3D" id="3.50.30.40">
    <property type="entry name" value="Ribonuclease E inhibitor RraA/RraA-like"/>
    <property type="match status" value="1"/>
</dbReference>
<comment type="cofactor">
    <cofactor evidence="9">
        <name>a divalent metal cation</name>
        <dbReference type="ChEBI" id="CHEBI:60240"/>
    </cofactor>
</comment>
<evidence type="ECO:0000313" key="11">
    <source>
        <dbReference type="Proteomes" id="UP000623129"/>
    </source>
</evidence>
<protein>
    <recommendedName>
        <fullName evidence="9">4-hydroxy-4-methyl-2-oxoglutarate aldolase</fullName>
        <shortName evidence="9">HMG aldolase</shortName>
        <ecNumber evidence="9">4.1.1.112</ecNumber>
        <ecNumber evidence="9">4.1.3.17</ecNumber>
    </recommendedName>
    <alternativeName>
        <fullName evidence="9">Oxaloacetate decarboxylase</fullName>
    </alternativeName>
</protein>
<evidence type="ECO:0000256" key="9">
    <source>
        <dbReference type="RuleBase" id="RU004338"/>
    </source>
</evidence>
<evidence type="ECO:0000256" key="6">
    <source>
        <dbReference type="ARBA" id="ARBA00025046"/>
    </source>
</evidence>
<dbReference type="InterPro" id="IPR005493">
    <property type="entry name" value="RraA/RraA-like"/>
</dbReference>
<comment type="caution">
    <text evidence="10">The sequence shown here is derived from an EMBL/GenBank/DDBJ whole genome shotgun (WGS) entry which is preliminary data.</text>
</comment>
<keyword evidence="4 8" id="KW-0479">Metal-binding</keyword>
<comment type="function">
    <text evidence="6 9">Catalyzes the aldol cleavage of 4-hydroxy-4-methyl-2-oxoglutarate (HMG) into 2 molecules of pyruvate. Also contains a secondary oxaloacetate (OAA) decarboxylase activity due to the common pyruvate enolate transition state formed following C-C bond cleavage in the retro-aldol and decarboxylation reactions.</text>
</comment>
<dbReference type="GO" id="GO:0046872">
    <property type="term" value="F:metal ion binding"/>
    <property type="evidence" value="ECO:0007669"/>
    <property type="project" value="UniProtKB-KW"/>
</dbReference>
<evidence type="ECO:0000313" key="10">
    <source>
        <dbReference type="EMBL" id="KAF3321431.1"/>
    </source>
</evidence>
<dbReference type="NCBIfam" id="TIGR01935">
    <property type="entry name" value="NOT-MenG"/>
    <property type="match status" value="1"/>
</dbReference>
<comment type="catalytic activity">
    <reaction evidence="1 9">
        <text>4-hydroxy-4-methyl-2-oxoglutarate = 2 pyruvate</text>
        <dbReference type="Rhea" id="RHEA:22748"/>
        <dbReference type="ChEBI" id="CHEBI:15361"/>
        <dbReference type="ChEBI" id="CHEBI:58276"/>
        <dbReference type="EC" id="4.1.3.17"/>
    </reaction>
</comment>
<dbReference type="NCBIfam" id="NF006875">
    <property type="entry name" value="PRK09372.1"/>
    <property type="match status" value="1"/>
</dbReference>
<dbReference type="GO" id="GO:0008948">
    <property type="term" value="F:oxaloacetate decarboxylase activity"/>
    <property type="evidence" value="ECO:0007669"/>
    <property type="project" value="UniProtKB-EC"/>
</dbReference>
<keyword evidence="11" id="KW-1185">Reference proteome</keyword>
<evidence type="ECO:0000256" key="1">
    <source>
        <dbReference type="ARBA" id="ARBA00001342"/>
    </source>
</evidence>
<organism evidence="10 11">
    <name type="scientific">Carex littledalei</name>
    <dbReference type="NCBI Taxonomy" id="544730"/>
    <lineage>
        <taxon>Eukaryota</taxon>
        <taxon>Viridiplantae</taxon>
        <taxon>Streptophyta</taxon>
        <taxon>Embryophyta</taxon>
        <taxon>Tracheophyta</taxon>
        <taxon>Spermatophyta</taxon>
        <taxon>Magnoliopsida</taxon>
        <taxon>Liliopsida</taxon>
        <taxon>Poales</taxon>
        <taxon>Cyperaceae</taxon>
        <taxon>Cyperoideae</taxon>
        <taxon>Cariceae</taxon>
        <taxon>Carex</taxon>
        <taxon>Carex subgen. Euthyceras</taxon>
    </lineage>
</organism>